<dbReference type="RefSeq" id="WP_197662720.1">
    <property type="nucleotide sequence ID" value="NZ_JAEAGR010000023.1"/>
</dbReference>
<evidence type="ECO:0000313" key="2">
    <source>
        <dbReference type="EMBL" id="MBH1942466.1"/>
    </source>
</evidence>
<dbReference type="InterPro" id="IPR005186">
    <property type="entry name" value="FlaG"/>
</dbReference>
<name>A0A8J7HC66_9FIRM</name>
<dbReference type="InterPro" id="IPR035924">
    <property type="entry name" value="FlaG-like_sf"/>
</dbReference>
<dbReference type="SUPFAM" id="SSF160214">
    <property type="entry name" value="FlaG-like"/>
    <property type="match status" value="1"/>
</dbReference>
<feature type="compositionally biased region" description="Polar residues" evidence="1">
    <location>
        <begin position="28"/>
        <end position="73"/>
    </location>
</feature>
<feature type="region of interest" description="Disordered" evidence="1">
    <location>
        <begin position="1"/>
        <end position="73"/>
    </location>
</feature>
<dbReference type="EMBL" id="JAEAGR010000023">
    <property type="protein sequence ID" value="MBH1942466.1"/>
    <property type="molecule type" value="Genomic_DNA"/>
</dbReference>
<protein>
    <submittedName>
        <fullName evidence="2">Flagellar protein FlaG</fullName>
    </submittedName>
</protein>
<sequence>MALDALSGSSYHDVSKSIQKPEPRVQEVSEQGVKSISITETANSYKAVGTQTTKGQESEQKQNSNTGNQVKNAVNKANTKMKQHRTGIEFQYHEDINRVSIKIFDKETDEVIREIPPEEALEMVEKMWELAGLLVDEKR</sequence>
<reference evidence="2" key="1">
    <citation type="submission" date="2020-12" db="EMBL/GenBank/DDBJ databases">
        <title>M. sibirica DSM 26468T genome.</title>
        <authorList>
            <person name="Thieme N."/>
            <person name="Rettenmaier R."/>
            <person name="Zverlov V."/>
            <person name="Liebl W."/>
        </authorList>
    </citation>
    <scope>NUCLEOTIDE SEQUENCE</scope>
    <source>
        <strain evidence="2">DSM 26468</strain>
    </source>
</reference>
<accession>A0A8J7HC66</accession>
<comment type="caution">
    <text evidence="2">The sequence shown here is derived from an EMBL/GenBank/DDBJ whole genome shotgun (WGS) entry which is preliminary data.</text>
</comment>
<dbReference type="PANTHER" id="PTHR37166">
    <property type="entry name" value="PROTEIN FLAG"/>
    <property type="match status" value="1"/>
</dbReference>
<organism evidence="2 3">
    <name type="scientific">Mobilitalea sibirica</name>
    <dbReference type="NCBI Taxonomy" id="1462919"/>
    <lineage>
        <taxon>Bacteria</taxon>
        <taxon>Bacillati</taxon>
        <taxon>Bacillota</taxon>
        <taxon>Clostridia</taxon>
        <taxon>Lachnospirales</taxon>
        <taxon>Lachnospiraceae</taxon>
        <taxon>Mobilitalea</taxon>
    </lineage>
</organism>
<dbReference type="AlphaFoldDB" id="A0A8J7HC66"/>
<keyword evidence="3" id="KW-1185">Reference proteome</keyword>
<feature type="compositionally biased region" description="Basic and acidic residues" evidence="1">
    <location>
        <begin position="13"/>
        <end position="27"/>
    </location>
</feature>
<keyword evidence="2" id="KW-0282">Flagellum</keyword>
<dbReference type="Proteomes" id="UP000623269">
    <property type="component" value="Unassembled WGS sequence"/>
</dbReference>
<evidence type="ECO:0000313" key="3">
    <source>
        <dbReference type="Proteomes" id="UP000623269"/>
    </source>
</evidence>
<dbReference type="Gene3D" id="3.30.160.170">
    <property type="entry name" value="FlaG-like"/>
    <property type="match status" value="1"/>
</dbReference>
<dbReference type="Pfam" id="PF03646">
    <property type="entry name" value="FlaG"/>
    <property type="match status" value="1"/>
</dbReference>
<keyword evidence="2" id="KW-0969">Cilium</keyword>
<dbReference type="PANTHER" id="PTHR37166:SF1">
    <property type="entry name" value="PROTEIN FLAG"/>
    <property type="match status" value="1"/>
</dbReference>
<gene>
    <name evidence="2" type="ORF">I5677_16310</name>
</gene>
<evidence type="ECO:0000256" key="1">
    <source>
        <dbReference type="SAM" id="MobiDB-lite"/>
    </source>
</evidence>
<keyword evidence="2" id="KW-0966">Cell projection</keyword>
<proteinExistence type="predicted"/>